<evidence type="ECO:0000313" key="5">
    <source>
        <dbReference type="EMBL" id="KWV57089.1"/>
    </source>
</evidence>
<dbReference type="InterPro" id="IPR006626">
    <property type="entry name" value="PbH1"/>
</dbReference>
<evidence type="ECO:0000256" key="1">
    <source>
        <dbReference type="ARBA" id="ARBA00008834"/>
    </source>
</evidence>
<comment type="similarity">
    <text evidence="1 4">Belongs to the glycosyl hydrolase 28 family.</text>
</comment>
<evidence type="ECO:0000256" key="3">
    <source>
        <dbReference type="ARBA" id="ARBA00023295"/>
    </source>
</evidence>
<accession>A0A109JY76</accession>
<dbReference type="InterPro" id="IPR000743">
    <property type="entry name" value="Glyco_hydro_28"/>
</dbReference>
<keyword evidence="2 4" id="KW-0378">Hydrolase</keyword>
<gene>
    <name evidence="5" type="ORF">AS026_31855</name>
</gene>
<evidence type="ECO:0000256" key="4">
    <source>
        <dbReference type="RuleBase" id="RU361169"/>
    </source>
</evidence>
<keyword evidence="3 4" id="KW-0326">Glycosidase</keyword>
<dbReference type="InterPro" id="IPR011050">
    <property type="entry name" value="Pectin_lyase_fold/virulence"/>
</dbReference>
<dbReference type="SUPFAM" id="SSF51126">
    <property type="entry name" value="Pectin lyase-like"/>
    <property type="match status" value="1"/>
</dbReference>
<protein>
    <submittedName>
        <fullName evidence="5">Polygalacturonase</fullName>
    </submittedName>
</protein>
<reference evidence="5 6" key="1">
    <citation type="submission" date="2015-11" db="EMBL/GenBank/DDBJ databases">
        <title>Draft Genome Sequence of the Strain BR 10423 (Rhizobium sp.) isolated from nodules of Mimosa pudica.</title>
        <authorList>
            <person name="Barauna A.C."/>
            <person name="Zilli J.E."/>
            <person name="Simoes-Araujo J.L."/>
            <person name="Reis V.M."/>
            <person name="James E.K."/>
            <person name="Reis F.B.Jr."/>
            <person name="Rouws L.F."/>
            <person name="Passos S.R."/>
            <person name="Gois S.R."/>
        </authorList>
    </citation>
    <scope>NUCLEOTIDE SEQUENCE [LARGE SCALE GENOMIC DNA]</scope>
    <source>
        <strain evidence="5 6">BR10423</strain>
    </source>
</reference>
<dbReference type="GO" id="GO:0004650">
    <property type="term" value="F:polygalacturonase activity"/>
    <property type="evidence" value="ECO:0007669"/>
    <property type="project" value="InterPro"/>
</dbReference>
<dbReference type="SMART" id="SM00710">
    <property type="entry name" value="PbH1"/>
    <property type="match status" value="4"/>
</dbReference>
<dbReference type="Gene3D" id="2.160.20.10">
    <property type="entry name" value="Single-stranded right-handed beta-helix, Pectin lyase-like"/>
    <property type="match status" value="1"/>
</dbReference>
<evidence type="ECO:0000256" key="2">
    <source>
        <dbReference type="ARBA" id="ARBA00022801"/>
    </source>
</evidence>
<sequence>MDFSVEANGADLQQFIDRLAAVGGGTLRLQAGRHISGPIRLRSDVTLSIEAGATLEFVPNYELYARNSVSVVAEGSDRAYIVAHDVNNIAIIGKGKIVGSAYAFNTGFDETVGTYTPKEKRPRVIVFEDCSNVRLENVIIEESPMWTVHLVRCNAVIVDGVKVLNNRLLPNTDGIVIDSCIDVAVSEIVISTADDGICLKTSRSEKGIGRCENIDVSNCLVESNSCALKIGTESFGDFRNVRFTRSKVQDSNRALGIFSRDGGTIDCVVFSDIEIDCHETADGFWGSGEPLTITQLDRRPELPAGVVRNVRVENVTGRSHGPINLFAERSGGIAGVTLRNVQLTMQEGPLGTAKQYDLRPTNADLSPPKDVEGRGNAWLRGADGKIIGLVDYPGGMPAVFAHNTADLKLDGVDVVRPDPLPKGWNNIALCVDDRSPSPLTATVRP</sequence>
<dbReference type="Proteomes" id="UP000068164">
    <property type="component" value="Unassembled WGS sequence"/>
</dbReference>
<name>A0A109JY76_9HYPH</name>
<proteinExistence type="inferred from homology"/>
<dbReference type="PANTHER" id="PTHR31339:SF0">
    <property type="entry name" value="PECTIN LYASE-LIKE SUPERFAMILY PROTEIN"/>
    <property type="match status" value="1"/>
</dbReference>
<dbReference type="OrthoDB" id="9795222at2"/>
<dbReference type="RefSeq" id="WP_062368921.1">
    <property type="nucleotide sequence ID" value="NZ_LNCD01000032.1"/>
</dbReference>
<dbReference type="Pfam" id="PF00295">
    <property type="entry name" value="Glyco_hydro_28"/>
    <property type="match status" value="1"/>
</dbReference>
<dbReference type="InterPro" id="IPR051801">
    <property type="entry name" value="GH28_Enzymes"/>
</dbReference>
<evidence type="ECO:0000313" key="6">
    <source>
        <dbReference type="Proteomes" id="UP000068164"/>
    </source>
</evidence>
<comment type="caution">
    <text evidence="5">The sequence shown here is derived from an EMBL/GenBank/DDBJ whole genome shotgun (WGS) entry which is preliminary data.</text>
</comment>
<keyword evidence="6" id="KW-1185">Reference proteome</keyword>
<organism evidence="5 6">
    <name type="scientific">Rhizobium altiplani</name>
    <dbReference type="NCBI Taxonomy" id="1864509"/>
    <lineage>
        <taxon>Bacteria</taxon>
        <taxon>Pseudomonadati</taxon>
        <taxon>Pseudomonadota</taxon>
        <taxon>Alphaproteobacteria</taxon>
        <taxon>Hyphomicrobiales</taxon>
        <taxon>Rhizobiaceae</taxon>
        <taxon>Rhizobium/Agrobacterium group</taxon>
        <taxon>Rhizobium</taxon>
    </lineage>
</organism>
<dbReference type="GO" id="GO:0005975">
    <property type="term" value="P:carbohydrate metabolic process"/>
    <property type="evidence" value="ECO:0007669"/>
    <property type="project" value="InterPro"/>
</dbReference>
<dbReference type="AlphaFoldDB" id="A0A109JY76"/>
<dbReference type="InterPro" id="IPR012334">
    <property type="entry name" value="Pectin_lyas_fold"/>
</dbReference>
<dbReference type="EMBL" id="LNCD01000032">
    <property type="protein sequence ID" value="KWV57089.1"/>
    <property type="molecule type" value="Genomic_DNA"/>
</dbReference>
<dbReference type="PANTHER" id="PTHR31339">
    <property type="entry name" value="PECTIN LYASE-RELATED"/>
    <property type="match status" value="1"/>
</dbReference>